<dbReference type="SUPFAM" id="SSF48452">
    <property type="entry name" value="TPR-like"/>
    <property type="match status" value="1"/>
</dbReference>
<reference evidence="1 2" key="1">
    <citation type="submission" date="2020-12" db="EMBL/GenBank/DDBJ databases">
        <title>Bacterial novel species Pedobacter sp. SD-b isolated from soil.</title>
        <authorList>
            <person name="Jung H.-Y."/>
        </authorList>
    </citation>
    <scope>NUCLEOTIDE SEQUENCE [LARGE SCALE GENOMIC DNA]</scope>
    <source>
        <strain evidence="1 2">SD-b</strain>
    </source>
</reference>
<dbReference type="Gene3D" id="1.25.40.10">
    <property type="entry name" value="Tetratricopeptide repeat domain"/>
    <property type="match status" value="1"/>
</dbReference>
<dbReference type="Proteomes" id="UP000660024">
    <property type="component" value="Unassembled WGS sequence"/>
</dbReference>
<evidence type="ECO:0000313" key="1">
    <source>
        <dbReference type="EMBL" id="MBK0384516.1"/>
    </source>
</evidence>
<sequence>MGTSLHHQIHNDFLSQFFYSQPDIYMTGIKTKYIIGLYDTENNKKYEGPFDNLNSDNEEIQSEGVNVFTELIELDQENAIAYFNRGLAKAPFDCAGAIADFTKAIEIDPTYKEAYRYRGLAKKKIGEDGEEDILISRQL</sequence>
<proteinExistence type="predicted"/>
<dbReference type="RefSeq" id="WP_200588206.1">
    <property type="nucleotide sequence ID" value="NZ_JAEHFY010000039.1"/>
</dbReference>
<gene>
    <name evidence="1" type="ORF">I5M32_16235</name>
</gene>
<evidence type="ECO:0000313" key="2">
    <source>
        <dbReference type="Proteomes" id="UP000660024"/>
    </source>
</evidence>
<comment type="caution">
    <text evidence="1">The sequence shown here is derived from an EMBL/GenBank/DDBJ whole genome shotgun (WGS) entry which is preliminary data.</text>
</comment>
<dbReference type="InterPro" id="IPR011990">
    <property type="entry name" value="TPR-like_helical_dom_sf"/>
</dbReference>
<organism evidence="1 2">
    <name type="scientific">Pedobacter segetis</name>
    <dbReference type="NCBI Taxonomy" id="2793069"/>
    <lineage>
        <taxon>Bacteria</taxon>
        <taxon>Pseudomonadati</taxon>
        <taxon>Bacteroidota</taxon>
        <taxon>Sphingobacteriia</taxon>
        <taxon>Sphingobacteriales</taxon>
        <taxon>Sphingobacteriaceae</taxon>
        <taxon>Pedobacter</taxon>
    </lineage>
</organism>
<dbReference type="EMBL" id="JAEHFY010000039">
    <property type="protein sequence ID" value="MBK0384516.1"/>
    <property type="molecule type" value="Genomic_DNA"/>
</dbReference>
<accession>A0ABS1BP30</accession>
<protein>
    <recommendedName>
        <fullName evidence="3">Tetratricopeptide repeat-containing protein</fullName>
    </recommendedName>
</protein>
<evidence type="ECO:0008006" key="3">
    <source>
        <dbReference type="Google" id="ProtNLM"/>
    </source>
</evidence>
<keyword evidence="2" id="KW-1185">Reference proteome</keyword>
<name>A0ABS1BP30_9SPHI</name>